<dbReference type="InterPro" id="IPR005119">
    <property type="entry name" value="LysR_subst-bd"/>
</dbReference>
<organism evidence="6 7">
    <name type="scientific">Terriglobus aquaticus</name>
    <dbReference type="NCBI Taxonomy" id="940139"/>
    <lineage>
        <taxon>Bacteria</taxon>
        <taxon>Pseudomonadati</taxon>
        <taxon>Acidobacteriota</taxon>
        <taxon>Terriglobia</taxon>
        <taxon>Terriglobales</taxon>
        <taxon>Acidobacteriaceae</taxon>
        <taxon>Terriglobus</taxon>
    </lineage>
</organism>
<dbReference type="InterPro" id="IPR036390">
    <property type="entry name" value="WH_DNA-bd_sf"/>
</dbReference>
<dbReference type="SUPFAM" id="SSF46785">
    <property type="entry name" value="Winged helix' DNA-binding domain"/>
    <property type="match status" value="1"/>
</dbReference>
<evidence type="ECO:0000256" key="1">
    <source>
        <dbReference type="ARBA" id="ARBA00009437"/>
    </source>
</evidence>
<evidence type="ECO:0000256" key="4">
    <source>
        <dbReference type="ARBA" id="ARBA00023163"/>
    </source>
</evidence>
<dbReference type="InterPro" id="IPR000847">
    <property type="entry name" value="LysR_HTH_N"/>
</dbReference>
<keyword evidence="4" id="KW-0804">Transcription</keyword>
<evidence type="ECO:0000313" key="6">
    <source>
        <dbReference type="EMBL" id="MFN2975818.1"/>
    </source>
</evidence>
<dbReference type="CDD" id="cd08414">
    <property type="entry name" value="PBP2_LTTR_aromatics_like"/>
    <property type="match status" value="1"/>
</dbReference>
<dbReference type="InterPro" id="IPR036388">
    <property type="entry name" value="WH-like_DNA-bd_sf"/>
</dbReference>
<comment type="similarity">
    <text evidence="1">Belongs to the LysR transcriptional regulatory family.</text>
</comment>
<dbReference type="Pfam" id="PF03466">
    <property type="entry name" value="LysR_substrate"/>
    <property type="match status" value="1"/>
</dbReference>
<dbReference type="SUPFAM" id="SSF53850">
    <property type="entry name" value="Periplasmic binding protein-like II"/>
    <property type="match status" value="1"/>
</dbReference>
<gene>
    <name evidence="6" type="ORF">ACK2TP_08590</name>
</gene>
<keyword evidence="7" id="KW-1185">Reference proteome</keyword>
<dbReference type="PANTHER" id="PTHR30346">
    <property type="entry name" value="TRANSCRIPTIONAL DUAL REGULATOR HCAR-RELATED"/>
    <property type="match status" value="1"/>
</dbReference>
<dbReference type="Gene3D" id="3.40.190.10">
    <property type="entry name" value="Periplasmic binding protein-like II"/>
    <property type="match status" value="2"/>
</dbReference>
<evidence type="ECO:0000313" key="7">
    <source>
        <dbReference type="Proteomes" id="UP001634747"/>
    </source>
</evidence>
<dbReference type="Pfam" id="PF00126">
    <property type="entry name" value="HTH_1"/>
    <property type="match status" value="1"/>
</dbReference>
<keyword evidence="2" id="KW-0805">Transcription regulation</keyword>
<dbReference type="PRINTS" id="PR00039">
    <property type="entry name" value="HTHLYSR"/>
</dbReference>
<feature type="domain" description="HTH lysR-type" evidence="5">
    <location>
        <begin position="1"/>
        <end position="58"/>
    </location>
</feature>
<proteinExistence type="inferred from homology"/>
<reference evidence="6 7" key="1">
    <citation type="submission" date="2024-12" db="EMBL/GenBank/DDBJ databases">
        <authorList>
            <person name="Lee Y."/>
        </authorList>
    </citation>
    <scope>NUCLEOTIDE SEQUENCE [LARGE SCALE GENOMIC DNA]</scope>
    <source>
        <strain evidence="6 7">03SUJ4</strain>
    </source>
</reference>
<evidence type="ECO:0000256" key="3">
    <source>
        <dbReference type="ARBA" id="ARBA00023125"/>
    </source>
</evidence>
<dbReference type="RefSeq" id="WP_263412671.1">
    <property type="nucleotide sequence ID" value="NZ_BAABBH010000001.1"/>
</dbReference>
<dbReference type="PANTHER" id="PTHR30346:SF0">
    <property type="entry name" value="HCA OPERON TRANSCRIPTIONAL ACTIVATOR HCAR"/>
    <property type="match status" value="1"/>
</dbReference>
<dbReference type="Proteomes" id="UP001634747">
    <property type="component" value="Unassembled WGS sequence"/>
</dbReference>
<accession>A0ABW9KKU8</accession>
<dbReference type="Gene3D" id="1.10.10.10">
    <property type="entry name" value="Winged helix-like DNA-binding domain superfamily/Winged helix DNA-binding domain"/>
    <property type="match status" value="1"/>
</dbReference>
<dbReference type="PROSITE" id="PS50931">
    <property type="entry name" value="HTH_LYSR"/>
    <property type="match status" value="1"/>
</dbReference>
<comment type="caution">
    <text evidence="6">The sequence shown here is derived from an EMBL/GenBank/DDBJ whole genome shotgun (WGS) entry which is preliminary data.</text>
</comment>
<sequence length="314" mass="34723">MELRHLRYFVAVAETGGFSAASRALHVSQSAISEQIADLEDEVEVPLLHRKNRTTTLTAYGEVFLERSRDILRMSEQAIQLTRSAYRGETGRLTIGFFVGGVRHWFPQWIRQFRRRYPSVTVSLVEMPPTAQHAALLSGTIDVAFTRPVPAALRSDLRTEQLYSEDLVAVLPRQHSMAAMKNLKMRELEGQRFVMNERANSPAVFDKVLSLCADAGFSPQIVTQASVSSGVIALVEAGEGIGVLPRGSEQLGSHDVVFTPLADEGATVDLVMAWPARRDDAVLHQFVELVRSAVRSKAFPARTAVKRASRQDAP</sequence>
<evidence type="ECO:0000259" key="5">
    <source>
        <dbReference type="PROSITE" id="PS50931"/>
    </source>
</evidence>
<dbReference type="EMBL" id="JBJYXY010000001">
    <property type="protein sequence ID" value="MFN2975818.1"/>
    <property type="molecule type" value="Genomic_DNA"/>
</dbReference>
<keyword evidence="3" id="KW-0238">DNA-binding</keyword>
<protein>
    <submittedName>
        <fullName evidence="6">LysR family transcriptional regulator</fullName>
    </submittedName>
</protein>
<name>A0ABW9KKU8_9BACT</name>
<evidence type="ECO:0000256" key="2">
    <source>
        <dbReference type="ARBA" id="ARBA00023015"/>
    </source>
</evidence>